<dbReference type="AlphaFoldDB" id="A0ABD3VUC5"/>
<evidence type="ECO:0000256" key="3">
    <source>
        <dbReference type="ARBA" id="ARBA00022676"/>
    </source>
</evidence>
<keyword evidence="6" id="KW-0735">Signal-anchor</keyword>
<dbReference type="PANTHER" id="PTHR11214:SF364">
    <property type="entry name" value="HEXOSYLTRANSFERASE"/>
    <property type="match status" value="1"/>
</dbReference>
<protein>
    <recommendedName>
        <fullName evidence="10">Hexosyltransferase</fullName>
        <ecNumber evidence="10">2.4.1.-</ecNumber>
    </recommendedName>
</protein>
<keyword evidence="5" id="KW-0812">Transmembrane</keyword>
<name>A0ABD3VUC5_SINWO</name>
<organism evidence="11 12">
    <name type="scientific">Sinanodonta woodiana</name>
    <name type="common">Chinese pond mussel</name>
    <name type="synonym">Anodonta woodiana</name>
    <dbReference type="NCBI Taxonomy" id="1069815"/>
    <lineage>
        <taxon>Eukaryota</taxon>
        <taxon>Metazoa</taxon>
        <taxon>Spiralia</taxon>
        <taxon>Lophotrochozoa</taxon>
        <taxon>Mollusca</taxon>
        <taxon>Bivalvia</taxon>
        <taxon>Autobranchia</taxon>
        <taxon>Heteroconchia</taxon>
        <taxon>Palaeoheterodonta</taxon>
        <taxon>Unionida</taxon>
        <taxon>Unionoidea</taxon>
        <taxon>Unionidae</taxon>
        <taxon>Unioninae</taxon>
        <taxon>Sinanodonta</taxon>
    </lineage>
</organism>
<accession>A0ABD3VUC5</accession>
<keyword evidence="8 10" id="KW-0333">Golgi apparatus</keyword>
<reference evidence="11 12" key="1">
    <citation type="submission" date="2024-11" db="EMBL/GenBank/DDBJ databases">
        <title>Chromosome-level genome assembly of the freshwater bivalve Anodonta woodiana.</title>
        <authorList>
            <person name="Chen X."/>
        </authorList>
    </citation>
    <scope>NUCLEOTIDE SEQUENCE [LARGE SCALE GENOMIC DNA]</scope>
    <source>
        <strain evidence="11">MN2024</strain>
        <tissue evidence="11">Gills</tissue>
    </source>
</reference>
<comment type="caution">
    <text evidence="11">The sequence shown here is derived from an EMBL/GenBank/DDBJ whole genome shotgun (WGS) entry which is preliminary data.</text>
</comment>
<keyword evidence="3 10" id="KW-0328">Glycosyltransferase</keyword>
<evidence type="ECO:0000256" key="1">
    <source>
        <dbReference type="ARBA" id="ARBA00004323"/>
    </source>
</evidence>
<keyword evidence="4" id="KW-0808">Transferase</keyword>
<evidence type="ECO:0000256" key="10">
    <source>
        <dbReference type="RuleBase" id="RU363063"/>
    </source>
</evidence>
<evidence type="ECO:0000256" key="6">
    <source>
        <dbReference type="ARBA" id="ARBA00022968"/>
    </source>
</evidence>
<dbReference type="InterPro" id="IPR002659">
    <property type="entry name" value="Glyco_trans_31"/>
</dbReference>
<dbReference type="GO" id="GO:0000139">
    <property type="term" value="C:Golgi membrane"/>
    <property type="evidence" value="ECO:0007669"/>
    <property type="project" value="UniProtKB-SubCell"/>
</dbReference>
<gene>
    <name evidence="11" type="ORF">ACJMK2_006388</name>
</gene>
<proteinExistence type="inferred from homology"/>
<keyword evidence="7" id="KW-1133">Transmembrane helix</keyword>
<comment type="subcellular location">
    <subcellularLocation>
        <location evidence="1 10">Golgi apparatus membrane</location>
        <topology evidence="1 10">Single-pass type II membrane protein</topology>
    </subcellularLocation>
</comment>
<evidence type="ECO:0000256" key="7">
    <source>
        <dbReference type="ARBA" id="ARBA00022989"/>
    </source>
</evidence>
<evidence type="ECO:0000313" key="12">
    <source>
        <dbReference type="Proteomes" id="UP001634394"/>
    </source>
</evidence>
<dbReference type="GO" id="GO:0016757">
    <property type="term" value="F:glycosyltransferase activity"/>
    <property type="evidence" value="ECO:0007669"/>
    <property type="project" value="UniProtKB-KW"/>
</dbReference>
<comment type="similarity">
    <text evidence="2 10">Belongs to the glycosyltransferase 31 family.</text>
</comment>
<dbReference type="EMBL" id="JBJQND010000010">
    <property type="protein sequence ID" value="KAL3864731.1"/>
    <property type="molecule type" value="Genomic_DNA"/>
</dbReference>
<evidence type="ECO:0000256" key="5">
    <source>
        <dbReference type="ARBA" id="ARBA00022692"/>
    </source>
</evidence>
<dbReference type="EC" id="2.4.1.-" evidence="10"/>
<evidence type="ECO:0000313" key="11">
    <source>
        <dbReference type="EMBL" id="KAL3864731.1"/>
    </source>
</evidence>
<evidence type="ECO:0000256" key="2">
    <source>
        <dbReference type="ARBA" id="ARBA00008661"/>
    </source>
</evidence>
<dbReference type="PANTHER" id="PTHR11214">
    <property type="entry name" value="BETA-1,3-N-ACETYLGLUCOSAMINYLTRANSFERASE"/>
    <property type="match status" value="1"/>
</dbReference>
<dbReference type="Pfam" id="PF01762">
    <property type="entry name" value="Galactosyl_T"/>
    <property type="match status" value="1"/>
</dbReference>
<evidence type="ECO:0000256" key="9">
    <source>
        <dbReference type="ARBA" id="ARBA00023136"/>
    </source>
</evidence>
<dbReference type="Proteomes" id="UP001634394">
    <property type="component" value="Unassembled WGS sequence"/>
</dbReference>
<keyword evidence="9" id="KW-0472">Membrane</keyword>
<evidence type="ECO:0000256" key="8">
    <source>
        <dbReference type="ARBA" id="ARBA00023034"/>
    </source>
</evidence>
<evidence type="ECO:0000256" key="4">
    <source>
        <dbReference type="ARBA" id="ARBA00022679"/>
    </source>
</evidence>
<sequence length="309" mass="36263">MVPGKYAWISYPVKRRPSGPFIITKNNGEIIQYTNYTFYPLTFSSSFLLNNPHICNNAKILTFLILVHTSVHHFDRRKELRDTWANPGLLKNQQSRILFLLRIGKYSMFQKYIEGESEEFKDIIQGDFIDDYHNLTHKGILGYRWVTRYCENAKFIFKIDDDKLLPKLETEQRIIACRKLTNEIIAREGKFAVDSDYFPGYQRSPLQYCAGPFVLMPRDIVPEMYEAAKSTPFYWIDDLYLFGVLPNQIRNVSFHVVANVDINEDMALKCFRAETSCKYLAAYTWTPGFMYKYCEALLVKYADLVQIFI</sequence>
<keyword evidence="12" id="KW-1185">Reference proteome</keyword>
<dbReference type="Gene3D" id="3.90.550.50">
    <property type="match status" value="1"/>
</dbReference>